<sequence length="254" mass="29072">MSNSNDKLLFLNLTEESERYPYTPAISDLSSWNDNKQMIFLKKNIPSPRSPLSLRKTPIKINTDFNEKTNDSLHVNYLVFSPAESSAYNPTPKMRKTTPMKFSLKKEDCEGFLIAKCNCIAVGKLPENDLISLSFSGSCGSPNCINKNKVEIIQRRTKKLKTKSLERKNTNQTDLNKQSRTMKLRKKLIELNKSVSPKNVVISIETTKKNDFSKSSSMRKAFSSNVRLPYIRVKPIFHLGTSIRRDYHNLSMIN</sequence>
<protein>
    <submittedName>
        <fullName evidence="1">Uncharacterized protein</fullName>
    </submittedName>
</protein>
<gene>
    <name evidence="1" type="ORF">BSTOLATCC_MIC10003</name>
</gene>
<name>A0AAU9IIC3_9CILI</name>
<comment type="caution">
    <text evidence="1">The sequence shown here is derived from an EMBL/GenBank/DDBJ whole genome shotgun (WGS) entry which is preliminary data.</text>
</comment>
<evidence type="ECO:0000313" key="2">
    <source>
        <dbReference type="Proteomes" id="UP001162131"/>
    </source>
</evidence>
<reference evidence="1" key="1">
    <citation type="submission" date="2021-09" db="EMBL/GenBank/DDBJ databases">
        <authorList>
            <consortium name="AG Swart"/>
            <person name="Singh M."/>
            <person name="Singh A."/>
            <person name="Seah K."/>
            <person name="Emmerich C."/>
        </authorList>
    </citation>
    <scope>NUCLEOTIDE SEQUENCE</scope>
    <source>
        <strain evidence="1">ATCC30299</strain>
    </source>
</reference>
<accession>A0AAU9IIC3</accession>
<organism evidence="1 2">
    <name type="scientific">Blepharisma stoltei</name>
    <dbReference type="NCBI Taxonomy" id="1481888"/>
    <lineage>
        <taxon>Eukaryota</taxon>
        <taxon>Sar</taxon>
        <taxon>Alveolata</taxon>
        <taxon>Ciliophora</taxon>
        <taxon>Postciliodesmatophora</taxon>
        <taxon>Heterotrichea</taxon>
        <taxon>Heterotrichida</taxon>
        <taxon>Blepharismidae</taxon>
        <taxon>Blepharisma</taxon>
    </lineage>
</organism>
<dbReference type="AlphaFoldDB" id="A0AAU9IIC3"/>
<proteinExistence type="predicted"/>
<dbReference type="Proteomes" id="UP001162131">
    <property type="component" value="Unassembled WGS sequence"/>
</dbReference>
<dbReference type="EMBL" id="CAJZBQ010000011">
    <property type="protein sequence ID" value="CAG9314207.1"/>
    <property type="molecule type" value="Genomic_DNA"/>
</dbReference>
<keyword evidence="2" id="KW-1185">Reference proteome</keyword>
<evidence type="ECO:0000313" key="1">
    <source>
        <dbReference type="EMBL" id="CAG9314207.1"/>
    </source>
</evidence>